<keyword evidence="1" id="KW-0732">Signal</keyword>
<dbReference type="AlphaFoldDB" id="A0AAF0XA77"/>
<evidence type="ECO:0000313" key="3">
    <source>
        <dbReference type="Proteomes" id="UP000077755"/>
    </source>
</evidence>
<feature type="chain" id="PRO_5042287543" description="Phylloplanin" evidence="1">
    <location>
        <begin position="22"/>
        <end position="174"/>
    </location>
</feature>
<organism evidence="2 3">
    <name type="scientific">Daucus carota subsp. sativus</name>
    <name type="common">Carrot</name>
    <dbReference type="NCBI Taxonomy" id="79200"/>
    <lineage>
        <taxon>Eukaryota</taxon>
        <taxon>Viridiplantae</taxon>
        <taxon>Streptophyta</taxon>
        <taxon>Embryophyta</taxon>
        <taxon>Tracheophyta</taxon>
        <taxon>Spermatophyta</taxon>
        <taxon>Magnoliopsida</taxon>
        <taxon>eudicotyledons</taxon>
        <taxon>Gunneridae</taxon>
        <taxon>Pentapetalae</taxon>
        <taxon>asterids</taxon>
        <taxon>campanulids</taxon>
        <taxon>Apiales</taxon>
        <taxon>Apiaceae</taxon>
        <taxon>Apioideae</taxon>
        <taxon>Scandiceae</taxon>
        <taxon>Daucinae</taxon>
        <taxon>Daucus</taxon>
        <taxon>Daucus sect. Daucus</taxon>
    </lineage>
</organism>
<dbReference type="Proteomes" id="UP000077755">
    <property type="component" value="Chromosome 6"/>
</dbReference>
<keyword evidence="3" id="KW-1185">Reference proteome</keyword>
<reference evidence="2" key="1">
    <citation type="journal article" date="2016" name="Nat. Genet.">
        <title>A high-quality carrot genome assembly provides new insights into carotenoid accumulation and asterid genome evolution.</title>
        <authorList>
            <person name="Iorizzo M."/>
            <person name="Ellison S."/>
            <person name="Senalik D."/>
            <person name="Zeng P."/>
            <person name="Satapoomin P."/>
            <person name="Huang J."/>
            <person name="Bowman M."/>
            <person name="Iovene M."/>
            <person name="Sanseverino W."/>
            <person name="Cavagnaro P."/>
            <person name="Yildiz M."/>
            <person name="Macko-Podgorni A."/>
            <person name="Moranska E."/>
            <person name="Grzebelus E."/>
            <person name="Grzebelus D."/>
            <person name="Ashrafi H."/>
            <person name="Zheng Z."/>
            <person name="Cheng S."/>
            <person name="Spooner D."/>
            <person name="Van Deynze A."/>
            <person name="Simon P."/>
        </authorList>
    </citation>
    <scope>NUCLEOTIDE SEQUENCE</scope>
    <source>
        <tissue evidence="2">Leaf</tissue>
    </source>
</reference>
<evidence type="ECO:0008006" key="4">
    <source>
        <dbReference type="Google" id="ProtNLM"/>
    </source>
</evidence>
<dbReference type="InterPro" id="IPR040404">
    <property type="entry name" value="Phylloplanin-like"/>
</dbReference>
<dbReference type="PANTHER" id="PTHR34458">
    <property type="entry name" value="POLLEN OLE E 1 ALLERGEN AND EXTENSIN FAMILY PROTEIN-RELATED"/>
    <property type="match status" value="1"/>
</dbReference>
<sequence length="174" mass="18397">MAPRNSTLFLGLIVAISAIKAAAPSNAIVISLENPASVTDMIVIRGILYRGINVTLSPNGIVPPFPNAPLKLMCGNRTLANTTTDMMGIFGFTLVPRIQNEIGDLTNFLVAPSSNCTVVVTTPLVSCNATLPSTGNLVSRISTSGVILSPFSNFLAMTIILLEIDNLTYMCLNI</sequence>
<proteinExistence type="predicted"/>
<dbReference type="PANTHER" id="PTHR34458:SF5">
    <property type="entry name" value="POLLEN OLE E 1 ALLERGEN AND EXTENSIN FAMILY PROTEIN"/>
    <property type="match status" value="1"/>
</dbReference>
<gene>
    <name evidence="2" type="ORF">DCAR_0623732</name>
</gene>
<name>A0AAF0XA77_DAUCS</name>
<evidence type="ECO:0000313" key="2">
    <source>
        <dbReference type="EMBL" id="WOH04323.1"/>
    </source>
</evidence>
<evidence type="ECO:0000256" key="1">
    <source>
        <dbReference type="SAM" id="SignalP"/>
    </source>
</evidence>
<dbReference type="EMBL" id="CP093348">
    <property type="protein sequence ID" value="WOH04323.1"/>
    <property type="molecule type" value="Genomic_DNA"/>
</dbReference>
<accession>A0AAF0XA77</accession>
<protein>
    <recommendedName>
        <fullName evidence="4">Phylloplanin</fullName>
    </recommendedName>
</protein>
<reference evidence="2" key="2">
    <citation type="submission" date="2022-03" db="EMBL/GenBank/DDBJ databases">
        <title>Draft title - Genomic analysis of global carrot germplasm unveils the trajectory of domestication and the origin of high carotenoid orange carrot.</title>
        <authorList>
            <person name="Iorizzo M."/>
            <person name="Ellison S."/>
            <person name="Senalik D."/>
            <person name="Macko-Podgorni A."/>
            <person name="Grzebelus D."/>
            <person name="Bostan H."/>
            <person name="Rolling W."/>
            <person name="Curaba J."/>
            <person name="Simon P."/>
        </authorList>
    </citation>
    <scope>NUCLEOTIDE SEQUENCE</scope>
    <source>
        <tissue evidence="2">Leaf</tissue>
    </source>
</reference>
<feature type="signal peptide" evidence="1">
    <location>
        <begin position="1"/>
        <end position="21"/>
    </location>
</feature>